<dbReference type="RefSeq" id="WP_228847011.1">
    <property type="nucleotide sequence ID" value="NZ_JADCKQ010000001.1"/>
</dbReference>
<dbReference type="AlphaFoldDB" id="A0A8J7IUY9"/>
<proteinExistence type="predicted"/>
<accession>A0A8J7IUY9</accession>
<organism evidence="1 2">
    <name type="scientific">Halocynthiibacter styelae</name>
    <dbReference type="NCBI Taxonomy" id="2761955"/>
    <lineage>
        <taxon>Bacteria</taxon>
        <taxon>Pseudomonadati</taxon>
        <taxon>Pseudomonadota</taxon>
        <taxon>Alphaproteobacteria</taxon>
        <taxon>Rhodobacterales</taxon>
        <taxon>Paracoccaceae</taxon>
        <taxon>Halocynthiibacter</taxon>
    </lineage>
</organism>
<comment type="caution">
    <text evidence="1">The sequence shown here is derived from an EMBL/GenBank/DDBJ whole genome shotgun (WGS) entry which is preliminary data.</text>
</comment>
<name>A0A8J7IUY9_9RHOB</name>
<evidence type="ECO:0000313" key="1">
    <source>
        <dbReference type="EMBL" id="MBI1492040.1"/>
    </source>
</evidence>
<reference evidence="1" key="1">
    <citation type="submission" date="2020-10" db="EMBL/GenBank/DDBJ databases">
        <title>Paenihalocynthiibacter styelae gen. nov., sp. nov., isolated from stalked sea squirt Styela clava.</title>
        <authorList>
            <person name="Kim Y.-O."/>
            <person name="Yoon J.-H."/>
        </authorList>
    </citation>
    <scope>NUCLEOTIDE SEQUENCE</scope>
    <source>
        <strain evidence="1">MYP1-1</strain>
    </source>
</reference>
<gene>
    <name evidence="1" type="ORF">H1D41_00145</name>
</gene>
<keyword evidence="2" id="KW-1185">Reference proteome</keyword>
<dbReference type="EMBL" id="JADCKQ010000001">
    <property type="protein sequence ID" value="MBI1492040.1"/>
    <property type="molecule type" value="Genomic_DNA"/>
</dbReference>
<dbReference type="Proteomes" id="UP000640583">
    <property type="component" value="Unassembled WGS sequence"/>
</dbReference>
<evidence type="ECO:0000313" key="2">
    <source>
        <dbReference type="Proteomes" id="UP000640583"/>
    </source>
</evidence>
<sequence>MTKESLTVLDMNMGLRDSLISDHQFFVDQAKARLFDQFNDLSIQSESQKISQETWEQIEGFYDPDKHDLLEFSEVANDQGYERYRLLSEMRDHTRFSILAALFHSFEKSLKDWIARDLFTVFKSEGITRRVWGATLEELYTLLKEGGVNVRVSHIYKDLRNYQLIVNVYKHGEGRSLDDLRNKAPQFIVPDDEGGFHRNFPLEFFDHSYLRVTDADFDQLTGAIAEFWKEMPTYIRTSDFKKFPKWLNDAAK</sequence>
<protein>
    <submittedName>
        <fullName evidence="1">Uncharacterized protein</fullName>
    </submittedName>
</protein>